<dbReference type="GO" id="GO:0003723">
    <property type="term" value="F:RNA binding"/>
    <property type="evidence" value="ECO:0007669"/>
    <property type="project" value="UniProtKB-KW"/>
</dbReference>
<dbReference type="GO" id="GO:0008168">
    <property type="term" value="F:methyltransferase activity"/>
    <property type="evidence" value="ECO:0007669"/>
    <property type="project" value="UniProtKB-KW"/>
</dbReference>
<evidence type="ECO:0000313" key="5">
    <source>
        <dbReference type="EMBL" id="EON70857.1"/>
    </source>
</evidence>
<dbReference type="RefSeq" id="WP_010860770.1">
    <property type="nucleotide sequence ID" value="NZ_KB933402.1"/>
</dbReference>
<dbReference type="InterPro" id="IPR029063">
    <property type="entry name" value="SAM-dependent_MTases_sf"/>
</dbReference>
<dbReference type="Pfam" id="PF00398">
    <property type="entry name" value="RrnaAD"/>
    <property type="match status" value="1"/>
</dbReference>
<evidence type="ECO:0000313" key="6">
    <source>
        <dbReference type="Proteomes" id="UP000013911"/>
    </source>
</evidence>
<proteinExistence type="predicted"/>
<dbReference type="AlphaFoldDB" id="R7Z9P1"/>
<accession>R7Z9P1</accession>
<gene>
    <name evidence="5" type="ORF">H131_19317</name>
</gene>
<comment type="caution">
    <text evidence="5">The sequence shown here is derived from an EMBL/GenBank/DDBJ whole genome shotgun (WGS) entry which is preliminary data.</text>
</comment>
<dbReference type="HOGENOM" id="CLU_085338_2_0_9"/>
<dbReference type="OrthoDB" id="9805585at2"/>
<dbReference type="eggNOG" id="COG3963">
    <property type="taxonomic scope" value="Bacteria"/>
</dbReference>
<dbReference type="PATRIC" id="fig|1285586.5.peg.4026"/>
<dbReference type="GO" id="GO:0032259">
    <property type="term" value="P:methylation"/>
    <property type="evidence" value="ECO:0007669"/>
    <property type="project" value="UniProtKB-KW"/>
</dbReference>
<keyword evidence="3" id="KW-0949">S-adenosyl-L-methionine</keyword>
<dbReference type="Gene3D" id="3.40.50.150">
    <property type="entry name" value="Vaccinia Virus protein VP39"/>
    <property type="match status" value="1"/>
</dbReference>
<dbReference type="EMBL" id="AQPX01000027">
    <property type="protein sequence ID" value="EON70857.1"/>
    <property type="molecule type" value="Genomic_DNA"/>
</dbReference>
<evidence type="ECO:0000256" key="2">
    <source>
        <dbReference type="ARBA" id="ARBA00022679"/>
    </source>
</evidence>
<keyword evidence="2 5" id="KW-0808">Transferase</keyword>
<evidence type="ECO:0000256" key="4">
    <source>
        <dbReference type="ARBA" id="ARBA00022884"/>
    </source>
</evidence>
<protein>
    <submittedName>
        <fullName evidence="5">Adenosine dimethyl transferase</fullName>
    </submittedName>
</protein>
<keyword evidence="4" id="KW-0694">RNA-binding</keyword>
<dbReference type="SUPFAM" id="SSF53335">
    <property type="entry name" value="S-adenosyl-L-methionine-dependent methyltransferases"/>
    <property type="match status" value="1"/>
</dbReference>
<reference evidence="5 6" key="1">
    <citation type="submission" date="2013-04" db="EMBL/GenBank/DDBJ databases">
        <title>Draft genome of the heavy metal tolerant bacterium Lysinibacillus sphaericus strain OT4b.31.</title>
        <authorList>
            <person name="Pena-Montenegro T.D."/>
            <person name="Dussan J."/>
        </authorList>
    </citation>
    <scope>NUCLEOTIDE SEQUENCE [LARGE SCALE GENOMIC DNA]</scope>
    <source>
        <strain evidence="5 6">OT4b.31</strain>
    </source>
</reference>
<name>R7Z9P1_LYSSH</name>
<keyword evidence="1" id="KW-0489">Methyltransferase</keyword>
<dbReference type="Proteomes" id="UP000013911">
    <property type="component" value="Unassembled WGS sequence"/>
</dbReference>
<evidence type="ECO:0000256" key="1">
    <source>
        <dbReference type="ARBA" id="ARBA00022603"/>
    </source>
</evidence>
<organism evidence="5 6">
    <name type="scientific">Lysinibacillus sphaericus OT4b.31</name>
    <dbReference type="NCBI Taxonomy" id="1285586"/>
    <lineage>
        <taxon>Bacteria</taxon>
        <taxon>Bacillati</taxon>
        <taxon>Bacillota</taxon>
        <taxon>Bacilli</taxon>
        <taxon>Bacillales</taxon>
        <taxon>Bacillaceae</taxon>
        <taxon>Lysinibacillus</taxon>
    </lineage>
</organism>
<sequence>MQYITFLTEFIKHPKNTGAISPSSKILAKKMVEAIIFEEAHCIVELGPGTGSFTKEIMKSKQQQTKLVLIENNEIFASALTKQYQDDPSVFIIHGSAENLSSYLKSLHIKKIDYILSGLPFTSLEPAVSSRILNNVNETLHEDGEFITFQYSLVKKSFIQNFFDDITLKKVWVNIPPAYVLSCKKGSQRLCQ</sequence>
<dbReference type="InterPro" id="IPR001737">
    <property type="entry name" value="KsgA/Erm"/>
</dbReference>
<evidence type="ECO:0000256" key="3">
    <source>
        <dbReference type="ARBA" id="ARBA00022691"/>
    </source>
</evidence>